<feature type="signal peptide" evidence="2">
    <location>
        <begin position="1"/>
        <end position="18"/>
    </location>
</feature>
<dbReference type="EMBL" id="FUWH01000005">
    <property type="protein sequence ID" value="SJZ83737.1"/>
    <property type="molecule type" value="Genomic_DNA"/>
</dbReference>
<accession>A0A1T4NXI5</accession>
<dbReference type="STRING" id="413434.SAMN04488132_10532"/>
<dbReference type="Proteomes" id="UP000190888">
    <property type="component" value="Unassembled WGS sequence"/>
</dbReference>
<organism evidence="3 4">
    <name type="scientific">Sediminibacterium ginsengisoli</name>
    <dbReference type="NCBI Taxonomy" id="413434"/>
    <lineage>
        <taxon>Bacteria</taxon>
        <taxon>Pseudomonadati</taxon>
        <taxon>Bacteroidota</taxon>
        <taxon>Chitinophagia</taxon>
        <taxon>Chitinophagales</taxon>
        <taxon>Chitinophagaceae</taxon>
        <taxon>Sediminibacterium</taxon>
    </lineage>
</organism>
<proteinExistence type="predicted"/>
<feature type="coiled-coil region" evidence="1">
    <location>
        <begin position="16"/>
        <end position="43"/>
    </location>
</feature>
<dbReference type="AlphaFoldDB" id="A0A1T4NXI5"/>
<protein>
    <recommendedName>
        <fullName evidence="5">Conjugal transfer protein TraI</fullName>
    </recommendedName>
</protein>
<evidence type="ECO:0000313" key="3">
    <source>
        <dbReference type="EMBL" id="SJZ83737.1"/>
    </source>
</evidence>
<reference evidence="3 4" key="1">
    <citation type="submission" date="2017-02" db="EMBL/GenBank/DDBJ databases">
        <authorList>
            <person name="Peterson S.W."/>
        </authorList>
    </citation>
    <scope>NUCLEOTIDE SEQUENCE [LARGE SCALE GENOMIC DNA]</scope>
    <source>
        <strain evidence="3 4">DSM 22335</strain>
    </source>
</reference>
<dbReference type="RefSeq" id="WP_078831363.1">
    <property type="nucleotide sequence ID" value="NZ_FUWH01000005.1"/>
</dbReference>
<keyword evidence="2" id="KW-0732">Signal</keyword>
<keyword evidence="1" id="KW-0175">Coiled coil</keyword>
<evidence type="ECO:0000313" key="4">
    <source>
        <dbReference type="Proteomes" id="UP000190888"/>
    </source>
</evidence>
<gene>
    <name evidence="3" type="ORF">SAMN04488132_10532</name>
</gene>
<dbReference type="OrthoDB" id="826958at2"/>
<evidence type="ECO:0000256" key="2">
    <source>
        <dbReference type="SAM" id="SignalP"/>
    </source>
</evidence>
<feature type="chain" id="PRO_5010578137" description="Conjugal transfer protein TraI" evidence="2">
    <location>
        <begin position="19"/>
        <end position="206"/>
    </location>
</feature>
<evidence type="ECO:0008006" key="5">
    <source>
        <dbReference type="Google" id="ProtNLM"/>
    </source>
</evidence>
<keyword evidence="4" id="KW-1185">Reference proteome</keyword>
<evidence type="ECO:0000256" key="1">
    <source>
        <dbReference type="SAM" id="Coils"/>
    </source>
</evidence>
<name>A0A1T4NXI5_9BACT</name>
<sequence length="206" mass="23312">MKKLFVFIAVLLWTTVFSQSQEMEQLKLNLEKLAQLKLMLSQAKQGYQTLANGYNAVRDAAKGNFNLHKGYLDDLLQVSVKVRNTPGLKRLLDQPVMMTREFQGWFGQLSAMGLFKAQELSAMQARFSQITDVVHDQLDQLQGVLTPGALRMNDGERIAVINALVVQSDTQLVLLQKLINEQTLIAVQRAQDKQDRQAVIRLYGLH</sequence>